<dbReference type="EnsemblPlants" id="OB02G44080.1">
    <property type="protein sequence ID" value="OB02G44080.1"/>
    <property type="gene ID" value="OB02G44080"/>
</dbReference>
<evidence type="ECO:0000313" key="2">
    <source>
        <dbReference type="Proteomes" id="UP000006038"/>
    </source>
</evidence>
<organism evidence="1">
    <name type="scientific">Oryza brachyantha</name>
    <name type="common">malo sina</name>
    <dbReference type="NCBI Taxonomy" id="4533"/>
    <lineage>
        <taxon>Eukaryota</taxon>
        <taxon>Viridiplantae</taxon>
        <taxon>Streptophyta</taxon>
        <taxon>Embryophyta</taxon>
        <taxon>Tracheophyta</taxon>
        <taxon>Spermatophyta</taxon>
        <taxon>Magnoliopsida</taxon>
        <taxon>Liliopsida</taxon>
        <taxon>Poales</taxon>
        <taxon>Poaceae</taxon>
        <taxon>BOP clade</taxon>
        <taxon>Oryzoideae</taxon>
        <taxon>Oryzeae</taxon>
        <taxon>Oryzinae</taxon>
        <taxon>Oryza</taxon>
    </lineage>
</organism>
<dbReference type="Proteomes" id="UP000006038">
    <property type="component" value="Unassembled WGS sequence"/>
</dbReference>
<keyword evidence="2" id="KW-1185">Reference proteome</keyword>
<proteinExistence type="predicted"/>
<sequence>MMASGFSSSSNRRLPSTNVDARHRKVGDPLPLILVPLIFAPLRTEQLWNVLMQAIISLYLYSFFLSESSFSCRSWRKVLFIVSWILGVYCHGAEVDRHCMGGAAPPMIATALILLVDFDLICAPIDFNINASISSSCASAIRDSEEVLLLSIISYSIQIFVWQNPTSWTCKLGRTVLASRYL</sequence>
<dbReference type="AlphaFoldDB" id="J3LIE1"/>
<name>J3LIE1_ORYBR</name>
<dbReference type="Gramene" id="OB02G44080.1">
    <property type="protein sequence ID" value="OB02G44080.1"/>
    <property type="gene ID" value="OB02G44080"/>
</dbReference>
<dbReference type="HOGENOM" id="CLU_1484200_0_0_1"/>
<evidence type="ECO:0000313" key="1">
    <source>
        <dbReference type="EnsemblPlants" id="OB02G44080.1"/>
    </source>
</evidence>
<reference evidence="1" key="1">
    <citation type="submission" date="2013-04" db="UniProtKB">
        <authorList>
            <consortium name="EnsemblPlants"/>
        </authorList>
    </citation>
    <scope>IDENTIFICATION</scope>
</reference>
<protein>
    <submittedName>
        <fullName evidence="1">Uncharacterized protein</fullName>
    </submittedName>
</protein>
<accession>J3LIE1</accession>